<dbReference type="AlphaFoldDB" id="A0A1C6IDN1"/>
<dbReference type="Pfam" id="PF09148">
    <property type="entry name" value="DUF1934"/>
    <property type="match status" value="1"/>
</dbReference>
<reference evidence="1" key="1">
    <citation type="submission" date="2015-09" db="EMBL/GenBank/DDBJ databases">
        <authorList>
            <consortium name="Pathogen Informatics"/>
        </authorList>
    </citation>
    <scope>NUCLEOTIDE SEQUENCE</scope>
    <source>
        <strain evidence="1">2789STDY5834896</strain>
    </source>
</reference>
<sequence length="140" mass="15681">MKKDALITLKATSTADGESETTELVTEGYFYQKDGKYFLSYTETEATGFDGDTTTLKVDGQKAVTMLRFGKSRTHLLIESGRRNPCSYDTGYGIMDIEIVGGRIRNRLTEMGGQLTFAYTIDVDRDYEIENSIDISVRIS</sequence>
<organism evidence="1">
    <name type="scientific">uncultured Anaerotruncus sp</name>
    <dbReference type="NCBI Taxonomy" id="905011"/>
    <lineage>
        <taxon>Bacteria</taxon>
        <taxon>Bacillati</taxon>
        <taxon>Bacillota</taxon>
        <taxon>Clostridia</taxon>
        <taxon>Eubacteriales</taxon>
        <taxon>Oscillospiraceae</taxon>
        <taxon>Anaerotruncus</taxon>
        <taxon>environmental samples</taxon>
    </lineage>
</organism>
<proteinExistence type="predicted"/>
<dbReference type="InterPro" id="IPR015231">
    <property type="entry name" value="DUF1934"/>
</dbReference>
<gene>
    <name evidence="1" type="primary">ywiB</name>
    <name evidence="1" type="ORF">SAMEA3545359_01379</name>
</gene>
<accession>A0A1C6IDN1</accession>
<protein>
    <submittedName>
        <fullName evidence="1">Uncharacterized beta-barrel protein ywiB</fullName>
    </submittedName>
</protein>
<dbReference type="EMBL" id="FMHG01000001">
    <property type="protein sequence ID" value="SCJ67663.1"/>
    <property type="molecule type" value="Genomic_DNA"/>
</dbReference>
<dbReference type="SUPFAM" id="SSF50814">
    <property type="entry name" value="Lipocalins"/>
    <property type="match status" value="1"/>
</dbReference>
<name>A0A1C6IDN1_9FIRM</name>
<dbReference type="InterPro" id="IPR012674">
    <property type="entry name" value="Calycin"/>
</dbReference>
<dbReference type="Gene3D" id="2.40.128.20">
    <property type="match status" value="1"/>
</dbReference>
<evidence type="ECO:0000313" key="1">
    <source>
        <dbReference type="EMBL" id="SCJ67663.1"/>
    </source>
</evidence>